<dbReference type="Gene3D" id="3.30.230.10">
    <property type="match status" value="1"/>
</dbReference>
<evidence type="ECO:0000256" key="3">
    <source>
        <dbReference type="ARBA" id="ARBA00023274"/>
    </source>
</evidence>
<evidence type="ECO:0000256" key="5">
    <source>
        <dbReference type="HAMAP-Rule" id="MF_00532"/>
    </source>
</evidence>
<dbReference type="EMBL" id="SHKX01000018">
    <property type="protein sequence ID" value="RZU35355.1"/>
    <property type="molecule type" value="Genomic_DNA"/>
</dbReference>
<dbReference type="PANTHER" id="PTHR21569">
    <property type="entry name" value="RIBOSOMAL PROTEIN S9"/>
    <property type="match status" value="1"/>
</dbReference>
<dbReference type="GO" id="GO:0006412">
    <property type="term" value="P:translation"/>
    <property type="evidence" value="ECO:0007669"/>
    <property type="project" value="UniProtKB-UniRule"/>
</dbReference>
<dbReference type="InterPro" id="IPR000754">
    <property type="entry name" value="Ribosomal_uS9"/>
</dbReference>
<dbReference type="HAMAP" id="MF_00532_B">
    <property type="entry name" value="Ribosomal_uS9_B"/>
    <property type="match status" value="1"/>
</dbReference>
<accession>A0A4Q7YG80</accession>
<dbReference type="Proteomes" id="UP000292423">
    <property type="component" value="Unassembled WGS sequence"/>
</dbReference>
<evidence type="ECO:0000256" key="4">
    <source>
        <dbReference type="ARBA" id="ARBA00035259"/>
    </source>
</evidence>
<dbReference type="GO" id="GO:0003723">
    <property type="term" value="F:RNA binding"/>
    <property type="evidence" value="ECO:0007669"/>
    <property type="project" value="TreeGrafter"/>
</dbReference>
<organism evidence="7 8">
    <name type="scientific">Fluviicoccus keumensis</name>
    <dbReference type="NCBI Taxonomy" id="1435465"/>
    <lineage>
        <taxon>Bacteria</taxon>
        <taxon>Pseudomonadati</taxon>
        <taxon>Pseudomonadota</taxon>
        <taxon>Gammaproteobacteria</taxon>
        <taxon>Moraxellales</taxon>
        <taxon>Moraxellaceae</taxon>
        <taxon>Fluviicoccus</taxon>
    </lineage>
</organism>
<dbReference type="OrthoDB" id="9803965at2"/>
<dbReference type="InterPro" id="IPR020574">
    <property type="entry name" value="Ribosomal_uS9_CS"/>
</dbReference>
<keyword evidence="3 5" id="KW-0687">Ribonucleoprotein</keyword>
<dbReference type="Pfam" id="PF00380">
    <property type="entry name" value="Ribosomal_S9"/>
    <property type="match status" value="1"/>
</dbReference>
<evidence type="ECO:0000256" key="1">
    <source>
        <dbReference type="ARBA" id="ARBA00005251"/>
    </source>
</evidence>
<dbReference type="InterPro" id="IPR014721">
    <property type="entry name" value="Ribsml_uS5_D2-typ_fold_subgr"/>
</dbReference>
<dbReference type="InterPro" id="IPR020568">
    <property type="entry name" value="Ribosomal_Su5_D2-typ_SF"/>
</dbReference>
<gene>
    <name evidence="5" type="primary">rpsI</name>
    <name evidence="7" type="ORF">EV700_3307</name>
</gene>
<dbReference type="NCBIfam" id="NF001099">
    <property type="entry name" value="PRK00132.1"/>
    <property type="match status" value="1"/>
</dbReference>
<evidence type="ECO:0000256" key="2">
    <source>
        <dbReference type="ARBA" id="ARBA00022980"/>
    </source>
</evidence>
<evidence type="ECO:0000313" key="7">
    <source>
        <dbReference type="EMBL" id="RZU35355.1"/>
    </source>
</evidence>
<proteinExistence type="inferred from homology"/>
<dbReference type="AlphaFoldDB" id="A0A4Q7YG80"/>
<evidence type="ECO:0000313" key="8">
    <source>
        <dbReference type="Proteomes" id="UP000292423"/>
    </source>
</evidence>
<dbReference type="GO" id="GO:0022627">
    <property type="term" value="C:cytosolic small ribosomal subunit"/>
    <property type="evidence" value="ECO:0007669"/>
    <property type="project" value="TreeGrafter"/>
</dbReference>
<keyword evidence="2 5" id="KW-0689">Ribosomal protein</keyword>
<dbReference type="FunFam" id="3.30.230.10:FF:000001">
    <property type="entry name" value="30S ribosomal protein S9"/>
    <property type="match status" value="1"/>
</dbReference>
<comment type="similarity">
    <text evidence="1 5 6">Belongs to the universal ribosomal protein uS9 family.</text>
</comment>
<name>A0A4Q7YG80_9GAMM</name>
<reference evidence="7 8" key="1">
    <citation type="submission" date="2019-02" db="EMBL/GenBank/DDBJ databases">
        <title>Genomic Encyclopedia of Type Strains, Phase IV (KMG-IV): sequencing the most valuable type-strain genomes for metagenomic binning, comparative biology and taxonomic classification.</title>
        <authorList>
            <person name="Goeker M."/>
        </authorList>
    </citation>
    <scope>NUCLEOTIDE SEQUENCE [LARGE SCALE GENOMIC DNA]</scope>
    <source>
        <strain evidence="7 8">DSM 105135</strain>
    </source>
</reference>
<keyword evidence="8" id="KW-1185">Reference proteome</keyword>
<sequence length="130" mass="14420">MTAATNYGTGRRKTATARVFLKAGTGTITINNRSLDTYFGRETARMIVRQPLELIEGADKFDVYVTVSGGGIGGQAGAIRHGITRALVEYDETLKSPLRQAGFVTRDSREVERKKLGLRKARKRPQYSKR</sequence>
<dbReference type="GO" id="GO:0003735">
    <property type="term" value="F:structural constituent of ribosome"/>
    <property type="evidence" value="ECO:0007669"/>
    <property type="project" value="InterPro"/>
</dbReference>
<dbReference type="InterPro" id="IPR023035">
    <property type="entry name" value="Ribosomal_uS9_bac/plastid"/>
</dbReference>
<dbReference type="RefSeq" id="WP_130415870.1">
    <property type="nucleotide sequence ID" value="NZ_SHKX01000018.1"/>
</dbReference>
<comment type="caution">
    <text evidence="7">The sequence shown here is derived from an EMBL/GenBank/DDBJ whole genome shotgun (WGS) entry which is preliminary data.</text>
</comment>
<dbReference type="PROSITE" id="PS00360">
    <property type="entry name" value="RIBOSOMAL_S9"/>
    <property type="match status" value="1"/>
</dbReference>
<protein>
    <recommendedName>
        <fullName evidence="4 5">Small ribosomal subunit protein uS9</fullName>
    </recommendedName>
</protein>
<dbReference type="PANTHER" id="PTHR21569:SF1">
    <property type="entry name" value="SMALL RIBOSOMAL SUBUNIT PROTEIN US9M"/>
    <property type="match status" value="1"/>
</dbReference>
<evidence type="ECO:0000256" key="6">
    <source>
        <dbReference type="RuleBase" id="RU003815"/>
    </source>
</evidence>
<dbReference type="SUPFAM" id="SSF54211">
    <property type="entry name" value="Ribosomal protein S5 domain 2-like"/>
    <property type="match status" value="1"/>
</dbReference>